<organism evidence="3 4">
    <name type="scientific">Alteromonas salexigens</name>
    <dbReference type="NCBI Taxonomy" id="2982530"/>
    <lineage>
        <taxon>Bacteria</taxon>
        <taxon>Pseudomonadati</taxon>
        <taxon>Pseudomonadota</taxon>
        <taxon>Gammaproteobacteria</taxon>
        <taxon>Alteromonadales</taxon>
        <taxon>Alteromonadaceae</taxon>
        <taxon>Alteromonas/Salinimonas group</taxon>
        <taxon>Alteromonas</taxon>
    </lineage>
</organism>
<dbReference type="RefSeq" id="WP_262996447.1">
    <property type="nucleotide sequence ID" value="NZ_JAOTJC010000016.1"/>
</dbReference>
<dbReference type="Pfam" id="PF13439">
    <property type="entry name" value="Glyco_transf_4"/>
    <property type="match status" value="1"/>
</dbReference>
<dbReference type="InterPro" id="IPR001296">
    <property type="entry name" value="Glyco_trans_1"/>
</dbReference>
<dbReference type="EMBL" id="JAOTJC010000016">
    <property type="protein sequence ID" value="MCU7556115.1"/>
    <property type="molecule type" value="Genomic_DNA"/>
</dbReference>
<protein>
    <submittedName>
        <fullName evidence="3">Glycosyltransferase</fullName>
    </submittedName>
</protein>
<feature type="domain" description="Glycosyltransferase subfamily 4-like N-terminal" evidence="2">
    <location>
        <begin position="122"/>
        <end position="178"/>
    </location>
</feature>
<sequence>MTQVKPAVFIINSLEGGGAERVMCKLLTILESWYAEQQQKVYLLLLDDTEEAHHCPGYVIKETLASGGSLIRGYTLLHQRLKKLQPEYCVSFLTRANILNAVLGKTLSYRSILSERVNTSSHLSGGWRDKISKQLVKTTYPLADRVIAVSAGVKADLVRNFGLASGNIHIVYNPYDIAEIEDLAAQPVQDLPTVPYIIGSGRLVENKNFSLMLKAYARADIEEHLVILGQGELHAQLQTLTNQLGIAERVHFLGFKANPYPYLRGASYFVSTSNAEGFPNAIVEAMCLGKPVLATNCESGPAEILCGDYPVTVSGFNAAAHGGLCELGSVEGVATGMQYMSDDTNNQLYGYRSIARARDFSYRVFKDKILRALNRSQPHEDNTRVSTG</sequence>
<gene>
    <name evidence="3" type="ORF">OCL06_16100</name>
</gene>
<proteinExistence type="predicted"/>
<comment type="caution">
    <text evidence="3">The sequence shown here is derived from an EMBL/GenBank/DDBJ whole genome shotgun (WGS) entry which is preliminary data.</text>
</comment>
<keyword evidence="4" id="KW-1185">Reference proteome</keyword>
<evidence type="ECO:0000259" key="1">
    <source>
        <dbReference type="Pfam" id="PF00534"/>
    </source>
</evidence>
<dbReference type="SUPFAM" id="SSF53756">
    <property type="entry name" value="UDP-Glycosyltransferase/glycogen phosphorylase"/>
    <property type="match status" value="1"/>
</dbReference>
<dbReference type="Proteomes" id="UP001209257">
    <property type="component" value="Unassembled WGS sequence"/>
</dbReference>
<evidence type="ECO:0000259" key="2">
    <source>
        <dbReference type="Pfam" id="PF13439"/>
    </source>
</evidence>
<dbReference type="PANTHER" id="PTHR12526:SF630">
    <property type="entry name" value="GLYCOSYLTRANSFERASE"/>
    <property type="match status" value="1"/>
</dbReference>
<dbReference type="Pfam" id="PF00534">
    <property type="entry name" value="Glycos_transf_1"/>
    <property type="match status" value="1"/>
</dbReference>
<reference evidence="4" key="1">
    <citation type="submission" date="2023-07" db="EMBL/GenBank/DDBJ databases">
        <title>Study on multiphase classification of strain Alteromonas salexigens isolated from the Yellow Sea.</title>
        <authorList>
            <person name="Sun L."/>
        </authorList>
    </citation>
    <scope>NUCLEOTIDE SEQUENCE [LARGE SCALE GENOMIC DNA]</scope>
    <source>
        <strain evidence="4">ASW11-19</strain>
    </source>
</reference>
<name>A0ABT2VS15_9ALTE</name>
<dbReference type="Gene3D" id="3.40.50.2000">
    <property type="entry name" value="Glycogen Phosphorylase B"/>
    <property type="match status" value="2"/>
</dbReference>
<dbReference type="CDD" id="cd03811">
    <property type="entry name" value="GT4_GT28_WabH-like"/>
    <property type="match status" value="1"/>
</dbReference>
<feature type="domain" description="Glycosyl transferase family 1" evidence="1">
    <location>
        <begin position="194"/>
        <end position="307"/>
    </location>
</feature>
<evidence type="ECO:0000313" key="4">
    <source>
        <dbReference type="Proteomes" id="UP001209257"/>
    </source>
</evidence>
<accession>A0ABT2VS15</accession>
<evidence type="ECO:0000313" key="3">
    <source>
        <dbReference type="EMBL" id="MCU7556115.1"/>
    </source>
</evidence>
<dbReference type="PANTHER" id="PTHR12526">
    <property type="entry name" value="GLYCOSYLTRANSFERASE"/>
    <property type="match status" value="1"/>
</dbReference>
<dbReference type="InterPro" id="IPR028098">
    <property type="entry name" value="Glyco_trans_4-like_N"/>
</dbReference>